<dbReference type="CDD" id="cd03443">
    <property type="entry name" value="PaaI_thioesterase"/>
    <property type="match status" value="1"/>
</dbReference>
<evidence type="ECO:0000256" key="3">
    <source>
        <dbReference type="ARBA" id="ARBA00004632"/>
    </source>
</evidence>
<comment type="catalytic activity">
    <reaction evidence="16">
        <text>(5Z,8Z,11Z,14Z)-eicosatetraenoyl-CoA + H2O = (5Z,8Z,11Z,14Z)-eicosatetraenoate + CoA + H(+)</text>
        <dbReference type="Rhea" id="RHEA:40151"/>
        <dbReference type="ChEBI" id="CHEBI:15377"/>
        <dbReference type="ChEBI" id="CHEBI:15378"/>
        <dbReference type="ChEBI" id="CHEBI:32395"/>
        <dbReference type="ChEBI" id="CHEBI:57287"/>
        <dbReference type="ChEBI" id="CHEBI:57368"/>
    </reaction>
    <physiologicalReaction direction="left-to-right" evidence="16">
        <dbReference type="Rhea" id="RHEA:40152"/>
    </physiologicalReaction>
</comment>
<evidence type="ECO:0000256" key="22">
    <source>
        <dbReference type="ARBA" id="ARBA00047588"/>
    </source>
</evidence>
<evidence type="ECO:0000256" key="7">
    <source>
        <dbReference type="ARBA" id="ARBA00022703"/>
    </source>
</evidence>
<feature type="domain" description="Thioesterase" evidence="27">
    <location>
        <begin position="157"/>
        <end position="228"/>
    </location>
</feature>
<dbReference type="EMBL" id="CAJRST010038888">
    <property type="protein sequence ID" value="CAG6015431.1"/>
    <property type="molecule type" value="Genomic_DNA"/>
</dbReference>
<dbReference type="GO" id="GO:0032587">
    <property type="term" value="C:ruffle membrane"/>
    <property type="evidence" value="ECO:0007669"/>
    <property type="project" value="UniProtKB-SubCell"/>
</dbReference>
<gene>
    <name evidence="28" type="ORF">MMEN_LOCUS19620</name>
</gene>
<evidence type="ECO:0000256" key="25">
    <source>
        <dbReference type="ARBA" id="ARBA00048074"/>
    </source>
</evidence>
<comment type="catalytic activity">
    <reaction evidence="26">
        <text>tetradecanoyl-CoA + H2O = tetradecanoate + CoA + H(+)</text>
        <dbReference type="Rhea" id="RHEA:40119"/>
        <dbReference type="ChEBI" id="CHEBI:15377"/>
        <dbReference type="ChEBI" id="CHEBI:15378"/>
        <dbReference type="ChEBI" id="CHEBI:30807"/>
        <dbReference type="ChEBI" id="CHEBI:57287"/>
        <dbReference type="ChEBI" id="CHEBI:57385"/>
    </reaction>
    <physiologicalReaction direction="left-to-right" evidence="26">
        <dbReference type="Rhea" id="RHEA:40120"/>
    </physiologicalReaction>
</comment>
<evidence type="ECO:0000256" key="12">
    <source>
        <dbReference type="ARBA" id="ARBA00023098"/>
    </source>
</evidence>
<evidence type="ECO:0000256" key="24">
    <source>
        <dbReference type="ARBA" id="ARBA00047969"/>
    </source>
</evidence>
<keyword evidence="10" id="KW-0276">Fatty acid metabolism</keyword>
<evidence type="ECO:0000313" key="28">
    <source>
        <dbReference type="EMBL" id="CAG6015431.1"/>
    </source>
</evidence>
<dbReference type="GO" id="GO:0006631">
    <property type="term" value="P:fatty acid metabolic process"/>
    <property type="evidence" value="ECO:0007669"/>
    <property type="project" value="UniProtKB-KW"/>
</dbReference>
<evidence type="ECO:0000256" key="21">
    <source>
        <dbReference type="ARBA" id="ARBA00043210"/>
    </source>
</evidence>
<evidence type="ECO:0000256" key="9">
    <source>
        <dbReference type="ARBA" id="ARBA00022801"/>
    </source>
</evidence>
<evidence type="ECO:0000259" key="27">
    <source>
        <dbReference type="Pfam" id="PF03061"/>
    </source>
</evidence>
<evidence type="ECO:0000256" key="2">
    <source>
        <dbReference type="ARBA" id="ARBA00004569"/>
    </source>
</evidence>
<dbReference type="PANTHER" id="PTHR12418:SF19">
    <property type="entry name" value="ACYL-COENZYME A THIOESTERASE THEM4"/>
    <property type="match status" value="1"/>
</dbReference>
<evidence type="ECO:0000256" key="1">
    <source>
        <dbReference type="ARBA" id="ARBA00004496"/>
    </source>
</evidence>
<evidence type="ECO:0000256" key="19">
    <source>
        <dbReference type="ARBA" id="ARBA00038848"/>
    </source>
</evidence>
<name>A0A8S4BRF4_9TELE</name>
<keyword evidence="12" id="KW-0443">Lipid metabolism</keyword>
<comment type="catalytic activity">
    <reaction evidence="23">
        <text>hexadecanoyl-CoA + H2O = hexadecanoate + CoA + H(+)</text>
        <dbReference type="Rhea" id="RHEA:16645"/>
        <dbReference type="ChEBI" id="CHEBI:7896"/>
        <dbReference type="ChEBI" id="CHEBI:15377"/>
        <dbReference type="ChEBI" id="CHEBI:15378"/>
        <dbReference type="ChEBI" id="CHEBI:57287"/>
        <dbReference type="ChEBI" id="CHEBI:57379"/>
        <dbReference type="EC" id="3.1.2.2"/>
    </reaction>
    <physiologicalReaction direction="left-to-right" evidence="23">
        <dbReference type="Rhea" id="RHEA:16646"/>
    </physiologicalReaction>
</comment>
<evidence type="ECO:0000256" key="20">
    <source>
        <dbReference type="ARBA" id="ARBA00040123"/>
    </source>
</evidence>
<evidence type="ECO:0000256" key="4">
    <source>
        <dbReference type="ARBA" id="ARBA00004637"/>
    </source>
</evidence>
<keyword evidence="5" id="KW-1003">Cell membrane</keyword>
<protein>
    <recommendedName>
        <fullName evidence="20">Acyl-coenzyme A thioesterase THEM4</fullName>
        <ecNumber evidence="19">3.1.2.2</ecNumber>
    </recommendedName>
    <alternativeName>
        <fullName evidence="21">Thioesterase superfamily member 4</fullName>
    </alternativeName>
</protein>
<evidence type="ECO:0000256" key="17">
    <source>
        <dbReference type="ARBA" id="ARBA00037002"/>
    </source>
</evidence>
<dbReference type="Proteomes" id="UP000677803">
    <property type="component" value="Unassembled WGS sequence"/>
</dbReference>
<evidence type="ECO:0000256" key="13">
    <source>
        <dbReference type="ARBA" id="ARBA00023128"/>
    </source>
</evidence>
<dbReference type="GO" id="GO:0005743">
    <property type="term" value="C:mitochondrial inner membrane"/>
    <property type="evidence" value="ECO:0007669"/>
    <property type="project" value="UniProtKB-SubCell"/>
</dbReference>
<accession>A0A8S4BRF4</accession>
<dbReference type="AlphaFoldDB" id="A0A8S4BRF4"/>
<comment type="catalytic activity">
    <reaction evidence="24">
        <text>decanoyl-CoA + H2O = decanoate + CoA + H(+)</text>
        <dbReference type="Rhea" id="RHEA:40059"/>
        <dbReference type="ChEBI" id="CHEBI:15377"/>
        <dbReference type="ChEBI" id="CHEBI:15378"/>
        <dbReference type="ChEBI" id="CHEBI:27689"/>
        <dbReference type="ChEBI" id="CHEBI:57287"/>
        <dbReference type="ChEBI" id="CHEBI:61430"/>
    </reaction>
    <physiologicalReaction direction="left-to-right" evidence="24">
        <dbReference type="Rhea" id="RHEA:40060"/>
    </physiologicalReaction>
</comment>
<evidence type="ECO:0000256" key="5">
    <source>
        <dbReference type="ARBA" id="ARBA00022475"/>
    </source>
</evidence>
<keyword evidence="15" id="KW-0966">Cell projection</keyword>
<dbReference type="GO" id="GO:0006915">
    <property type="term" value="P:apoptotic process"/>
    <property type="evidence" value="ECO:0007669"/>
    <property type="project" value="UniProtKB-KW"/>
</dbReference>
<evidence type="ECO:0000256" key="15">
    <source>
        <dbReference type="ARBA" id="ARBA00023273"/>
    </source>
</evidence>
<keyword evidence="6" id="KW-0963">Cytoplasm</keyword>
<dbReference type="SUPFAM" id="SSF54637">
    <property type="entry name" value="Thioesterase/thiol ester dehydrase-isomerase"/>
    <property type="match status" value="1"/>
</dbReference>
<comment type="catalytic activity">
    <reaction evidence="25">
        <text>dodecanoyl-CoA + H2O = dodecanoate + CoA + H(+)</text>
        <dbReference type="Rhea" id="RHEA:30135"/>
        <dbReference type="ChEBI" id="CHEBI:15377"/>
        <dbReference type="ChEBI" id="CHEBI:15378"/>
        <dbReference type="ChEBI" id="CHEBI:18262"/>
        <dbReference type="ChEBI" id="CHEBI:57287"/>
        <dbReference type="ChEBI" id="CHEBI:57375"/>
    </reaction>
    <physiologicalReaction direction="left-to-right" evidence="25">
        <dbReference type="Rhea" id="RHEA:30136"/>
    </physiologicalReaction>
</comment>
<evidence type="ECO:0000256" key="6">
    <source>
        <dbReference type="ARBA" id="ARBA00022490"/>
    </source>
</evidence>
<evidence type="ECO:0000256" key="14">
    <source>
        <dbReference type="ARBA" id="ARBA00023136"/>
    </source>
</evidence>
<comment type="similarity">
    <text evidence="18">Belongs to the THEM4/THEM5 thioesterase family.</text>
</comment>
<dbReference type="Gene3D" id="3.10.129.10">
    <property type="entry name" value="Hotdog Thioesterase"/>
    <property type="match status" value="1"/>
</dbReference>
<keyword evidence="9" id="KW-0378">Hydrolase</keyword>
<reference evidence="28" key="1">
    <citation type="submission" date="2021-05" db="EMBL/GenBank/DDBJ databases">
        <authorList>
            <person name="Tigano A."/>
        </authorList>
    </citation>
    <scope>NUCLEOTIDE SEQUENCE</scope>
</reference>
<keyword evidence="13" id="KW-0496">Mitochondrion</keyword>
<evidence type="ECO:0000256" key="26">
    <source>
        <dbReference type="ARBA" id="ARBA00048180"/>
    </source>
</evidence>
<dbReference type="InterPro" id="IPR029069">
    <property type="entry name" value="HotDog_dom_sf"/>
</dbReference>
<evidence type="ECO:0000256" key="18">
    <source>
        <dbReference type="ARBA" id="ARBA00038456"/>
    </source>
</evidence>
<evidence type="ECO:0000256" key="16">
    <source>
        <dbReference type="ARBA" id="ARBA00035852"/>
    </source>
</evidence>
<dbReference type="InterPro" id="IPR052365">
    <property type="entry name" value="THEM4/THEM5_acyl-CoA_thioest"/>
</dbReference>
<dbReference type="EC" id="3.1.2.2" evidence="19"/>
<dbReference type="GO" id="GO:0016787">
    <property type="term" value="F:hydrolase activity"/>
    <property type="evidence" value="ECO:0007669"/>
    <property type="project" value="UniProtKB-KW"/>
</dbReference>
<keyword evidence="7" id="KW-0053">Apoptosis</keyword>
<dbReference type="GO" id="GO:0005758">
    <property type="term" value="C:mitochondrial intermembrane space"/>
    <property type="evidence" value="ECO:0007669"/>
    <property type="project" value="UniProtKB-SubCell"/>
</dbReference>
<evidence type="ECO:0000256" key="8">
    <source>
        <dbReference type="ARBA" id="ARBA00022792"/>
    </source>
</evidence>
<dbReference type="Pfam" id="PF03061">
    <property type="entry name" value="4HBT"/>
    <property type="match status" value="1"/>
</dbReference>
<evidence type="ECO:0000256" key="10">
    <source>
        <dbReference type="ARBA" id="ARBA00022832"/>
    </source>
</evidence>
<keyword evidence="14" id="KW-0472">Membrane</keyword>
<evidence type="ECO:0000256" key="11">
    <source>
        <dbReference type="ARBA" id="ARBA00022946"/>
    </source>
</evidence>
<dbReference type="OrthoDB" id="506431at2759"/>
<comment type="caution">
    <text evidence="28">The sequence shown here is derived from an EMBL/GenBank/DDBJ whole genome shotgun (WGS) entry which is preliminary data.</text>
</comment>
<comment type="catalytic activity">
    <reaction evidence="17">
        <text>(9Z)-octadecenoyl-CoA + H2O = (9Z)-octadecenoate + CoA + H(+)</text>
        <dbReference type="Rhea" id="RHEA:40139"/>
        <dbReference type="ChEBI" id="CHEBI:15377"/>
        <dbReference type="ChEBI" id="CHEBI:15378"/>
        <dbReference type="ChEBI" id="CHEBI:30823"/>
        <dbReference type="ChEBI" id="CHEBI:57287"/>
        <dbReference type="ChEBI" id="CHEBI:57387"/>
    </reaction>
    <physiologicalReaction direction="left-to-right" evidence="17">
        <dbReference type="Rhea" id="RHEA:40140"/>
    </physiologicalReaction>
</comment>
<dbReference type="InterPro" id="IPR006683">
    <property type="entry name" value="Thioestr_dom"/>
</dbReference>
<comment type="subcellular location">
    <subcellularLocation>
        <location evidence="3">Cell projection</location>
        <location evidence="3">Ruffle membrane</location>
    </subcellularLocation>
    <subcellularLocation>
        <location evidence="1">Cytoplasm</location>
    </subcellularLocation>
    <subcellularLocation>
        <location evidence="4">Mitochondrion inner membrane</location>
        <topology evidence="4">Peripheral membrane protein</topology>
    </subcellularLocation>
    <subcellularLocation>
        <location evidence="2">Mitochondrion intermembrane space</location>
    </subcellularLocation>
</comment>
<dbReference type="PANTHER" id="PTHR12418">
    <property type="entry name" value="ACYL-COENZYME A THIOESTERASE THEM4"/>
    <property type="match status" value="1"/>
</dbReference>
<evidence type="ECO:0000313" key="29">
    <source>
        <dbReference type="Proteomes" id="UP000677803"/>
    </source>
</evidence>
<keyword evidence="29" id="KW-1185">Reference proteome</keyword>
<sequence length="249" mass="27767">MAKNLFRIFRSFQSFVSLPFTKNQVAHPCASVAFRTTFDRTMVQALASFFSPKSRDFSLPNSSWGEEMIRLYEFYNNQCEGENHGGEWRRLPSYNRSLKYASGGVYLSKIIQSKARLFTRNIREPGAAFEYVVFVSKDEQRCVCVFQSGHLLEGPPGHVHGGAIATMIDTVTGSHASILSAPVMTANLNINYRSPIPLGNTVLVESCLDKREGRKLFISCKVTSTDGSKLHTEATALFLSINVSHLLRG</sequence>
<keyword evidence="11" id="KW-0809">Transit peptide</keyword>
<keyword evidence="8" id="KW-0999">Mitochondrion inner membrane</keyword>
<comment type="catalytic activity">
    <reaction evidence="22">
        <text>octanoyl-CoA + H2O = octanoate + CoA + H(+)</text>
        <dbReference type="Rhea" id="RHEA:30143"/>
        <dbReference type="ChEBI" id="CHEBI:15377"/>
        <dbReference type="ChEBI" id="CHEBI:15378"/>
        <dbReference type="ChEBI" id="CHEBI:25646"/>
        <dbReference type="ChEBI" id="CHEBI:57287"/>
        <dbReference type="ChEBI" id="CHEBI:57386"/>
    </reaction>
    <physiologicalReaction direction="left-to-right" evidence="22">
        <dbReference type="Rhea" id="RHEA:30144"/>
    </physiologicalReaction>
</comment>
<proteinExistence type="inferred from homology"/>
<evidence type="ECO:0000256" key="23">
    <source>
        <dbReference type="ARBA" id="ARBA00047734"/>
    </source>
</evidence>
<organism evidence="28 29">
    <name type="scientific">Menidia menidia</name>
    <name type="common">Atlantic silverside</name>
    <dbReference type="NCBI Taxonomy" id="238744"/>
    <lineage>
        <taxon>Eukaryota</taxon>
        <taxon>Metazoa</taxon>
        <taxon>Chordata</taxon>
        <taxon>Craniata</taxon>
        <taxon>Vertebrata</taxon>
        <taxon>Euteleostomi</taxon>
        <taxon>Actinopterygii</taxon>
        <taxon>Neopterygii</taxon>
        <taxon>Teleostei</taxon>
        <taxon>Neoteleostei</taxon>
        <taxon>Acanthomorphata</taxon>
        <taxon>Ovalentaria</taxon>
        <taxon>Atherinomorphae</taxon>
        <taxon>Atheriniformes</taxon>
        <taxon>Atherinopsidae</taxon>
        <taxon>Menidiinae</taxon>
        <taxon>Menidia</taxon>
    </lineage>
</organism>